<dbReference type="Gene3D" id="3.30.70.2170">
    <property type="match status" value="1"/>
</dbReference>
<evidence type="ECO:0000256" key="5">
    <source>
        <dbReference type="ARBA" id="ARBA00022989"/>
    </source>
</evidence>
<dbReference type="AlphaFoldDB" id="A0A897N0U5"/>
<feature type="coiled-coil region" evidence="11">
    <location>
        <begin position="215"/>
        <end position="242"/>
    </location>
</feature>
<dbReference type="Gene3D" id="3.30.70.2750">
    <property type="match status" value="1"/>
</dbReference>
<dbReference type="KEGG" id="hara:AArcS_2772"/>
<feature type="transmembrane region" description="Helical" evidence="10">
    <location>
        <begin position="623"/>
        <end position="649"/>
    </location>
</feature>
<dbReference type="RefSeq" id="WP_238478000.1">
    <property type="nucleotide sequence ID" value="NZ_CP064786.1"/>
</dbReference>
<feature type="transmembrane region" description="Helical" evidence="10">
    <location>
        <begin position="404"/>
        <end position="429"/>
    </location>
</feature>
<accession>A0A897N0U5</accession>
<dbReference type="GO" id="GO:0007035">
    <property type="term" value="P:vacuolar acidification"/>
    <property type="evidence" value="ECO:0007669"/>
    <property type="project" value="TreeGrafter"/>
</dbReference>
<feature type="region of interest" description="Disordered" evidence="12">
    <location>
        <begin position="320"/>
        <end position="371"/>
    </location>
</feature>
<evidence type="ECO:0000256" key="2">
    <source>
        <dbReference type="ARBA" id="ARBA00009904"/>
    </source>
</evidence>
<evidence type="ECO:0000256" key="8">
    <source>
        <dbReference type="ARBA" id="ARBA00059506"/>
    </source>
</evidence>
<feature type="compositionally biased region" description="Acidic residues" evidence="12">
    <location>
        <begin position="325"/>
        <end position="342"/>
    </location>
</feature>
<keyword evidence="5 10" id="KW-1133">Transmembrane helix</keyword>
<keyword evidence="11" id="KW-0175">Coiled coil</keyword>
<evidence type="ECO:0000256" key="11">
    <source>
        <dbReference type="SAM" id="Coils"/>
    </source>
</evidence>
<feature type="transmembrane region" description="Helical" evidence="10">
    <location>
        <begin position="530"/>
        <end position="548"/>
    </location>
</feature>
<feature type="transmembrane region" description="Helical" evidence="10">
    <location>
        <begin position="681"/>
        <end position="704"/>
    </location>
</feature>
<keyword evidence="3 10" id="KW-0813">Transport</keyword>
<evidence type="ECO:0000256" key="9">
    <source>
        <dbReference type="ARBA" id="ARBA00068671"/>
    </source>
</evidence>
<dbReference type="PANTHER" id="PTHR11629:SF63">
    <property type="entry name" value="V-TYPE PROTON ATPASE SUBUNIT A"/>
    <property type="match status" value="1"/>
</dbReference>
<dbReference type="GO" id="GO:0046961">
    <property type="term" value="F:proton-transporting ATPase activity, rotational mechanism"/>
    <property type="evidence" value="ECO:0007669"/>
    <property type="project" value="InterPro"/>
</dbReference>
<comment type="subcellular location">
    <subcellularLocation>
        <location evidence="1">Membrane</location>
        <topology evidence="1">Multi-pass membrane protein</topology>
    </subcellularLocation>
</comment>
<dbReference type="Proteomes" id="UP000663586">
    <property type="component" value="Chromosome"/>
</dbReference>
<proteinExistence type="inferred from homology"/>
<feature type="transmembrane region" description="Helical" evidence="10">
    <location>
        <begin position="496"/>
        <end position="518"/>
    </location>
</feature>
<evidence type="ECO:0000313" key="14">
    <source>
        <dbReference type="Proteomes" id="UP000663586"/>
    </source>
</evidence>
<reference evidence="13" key="1">
    <citation type="submission" date="2020-11" db="EMBL/GenBank/DDBJ databases">
        <title>Carbohydrate-dependent, anaerobic sulfur respiration: A novel catabolism in halophilic archaea.</title>
        <authorList>
            <person name="Sorokin D.Y."/>
            <person name="Messina E."/>
            <person name="Smedile F."/>
            <person name="La Cono V."/>
            <person name="Hallsworth J.E."/>
            <person name="Yakimov M.M."/>
        </authorList>
    </citation>
    <scope>NUCLEOTIDE SEQUENCE</scope>
    <source>
        <strain evidence="13">AArc-S</strain>
    </source>
</reference>
<dbReference type="PANTHER" id="PTHR11629">
    <property type="entry name" value="VACUOLAR PROTON ATPASES"/>
    <property type="match status" value="1"/>
</dbReference>
<evidence type="ECO:0000256" key="1">
    <source>
        <dbReference type="ARBA" id="ARBA00004141"/>
    </source>
</evidence>
<dbReference type="InterPro" id="IPR002490">
    <property type="entry name" value="V-ATPase_116kDa_su"/>
</dbReference>
<organism evidence="13 14">
    <name type="scientific">Natranaeroarchaeum sulfidigenes</name>
    <dbReference type="NCBI Taxonomy" id="2784880"/>
    <lineage>
        <taxon>Archaea</taxon>
        <taxon>Methanobacteriati</taxon>
        <taxon>Methanobacteriota</taxon>
        <taxon>Stenosarchaea group</taxon>
        <taxon>Halobacteria</taxon>
        <taxon>Halobacteriales</taxon>
        <taxon>Natronoarchaeaceae</taxon>
        <taxon>Natranaeroarchaeum</taxon>
    </lineage>
</organism>
<dbReference type="Gene3D" id="1.20.1460.20">
    <property type="match status" value="1"/>
</dbReference>
<comment type="similarity">
    <text evidence="2 10">Belongs to the V-ATPase 116 kDa subunit family.</text>
</comment>
<comment type="function">
    <text evidence="8">Component of the A-type ATP synthase that produces ATP from ADP in the presence of a proton gradient across the membrane.</text>
</comment>
<keyword evidence="14" id="KW-1185">Reference proteome</keyword>
<evidence type="ECO:0000256" key="10">
    <source>
        <dbReference type="RuleBase" id="RU361189"/>
    </source>
</evidence>
<evidence type="ECO:0000256" key="6">
    <source>
        <dbReference type="ARBA" id="ARBA00023065"/>
    </source>
</evidence>
<dbReference type="GeneID" id="70686150"/>
<keyword evidence="7 10" id="KW-0472">Membrane</keyword>
<name>A0A897N0U5_9EURY</name>
<gene>
    <name evidence="13" type="primary">atpI</name>
    <name evidence="13" type="ORF">AArcS_2772</name>
</gene>
<dbReference type="GO" id="GO:0016471">
    <property type="term" value="C:vacuolar proton-transporting V-type ATPase complex"/>
    <property type="evidence" value="ECO:0007669"/>
    <property type="project" value="TreeGrafter"/>
</dbReference>
<keyword evidence="4 10" id="KW-0812">Transmembrane</keyword>
<dbReference type="GO" id="GO:0033179">
    <property type="term" value="C:proton-transporting V-type ATPase, V0 domain"/>
    <property type="evidence" value="ECO:0007669"/>
    <property type="project" value="InterPro"/>
</dbReference>
<feature type="compositionally biased region" description="Low complexity" evidence="12">
    <location>
        <begin position="351"/>
        <end position="360"/>
    </location>
</feature>
<evidence type="ECO:0000256" key="3">
    <source>
        <dbReference type="ARBA" id="ARBA00022448"/>
    </source>
</evidence>
<keyword evidence="6 10" id="KW-0406">Ion transport</keyword>
<feature type="transmembrane region" description="Helical" evidence="10">
    <location>
        <begin position="584"/>
        <end position="602"/>
    </location>
</feature>
<feature type="transmembrane region" description="Helical" evidence="10">
    <location>
        <begin position="441"/>
        <end position="463"/>
    </location>
</feature>
<evidence type="ECO:0000256" key="4">
    <source>
        <dbReference type="ARBA" id="ARBA00022692"/>
    </source>
</evidence>
<evidence type="ECO:0000256" key="7">
    <source>
        <dbReference type="ARBA" id="ARBA00023136"/>
    </source>
</evidence>
<sequence length="744" mass="81051">MLRPEQMSKVSVAGSRSVMEPVIETVHGMNLVHLSDYDGSWEGFDNGDPIEGAEEASETLVTIRALESILDIENGEAGPNRIVTRDEIDDELPGIRETVNDLDDRRDEIRDEIRTVDERIAAIEPFVDLGIDLDLLGGYDSLEVQIGRGNVNEIEAALSDEESVDAYETFTGDDVVAVFAYPADDAEHVIDDALVGVEFTTYEVPDSARAPEEFLAELREQKRELQAQRDQIQTEIDELRDEVGGFLLAAEEKLSIDVQRAEAPLQFATSKRAFIAEGWIPTERYDELESKLRDAVGDSLEIEELVVAEYDDHGHAVHAENVEHEDSDEEATAEEKEPAEDDTPQKAVTDGGHSTGSAATAGGGVAMMRDSPPVVQDNPDITEPFELLVNTVNRPSYNELDPTVLVFLTFPFAFGFMIGDIGYGILYAAMGYPMLKSNSKATQAMGAIAIWAGIFTFIFGYLYDDLFGVYLSDLGIDLPLAGIISKGITSPAYLDLWLVVAVLFGVAMLSAGWIVGFVNDLDHGIKEAALENLSWVVGITGFFMWVFSHHVGDLKPDFIVGPDAALANEEIASFLTFTGFPEEIGLLGIGLLVVGLIGIYLGEGGVGLVETPAYLFGHSLSFLRIPAVLLAKGGMAFAVNVIVFGQYVADDGSEVFGLPTKDIAAMDPNFAGLLHIDGVPFILLVLAAIVVFAIGHFIVLMLGITAAGIQMVRLEYVEFFQKFYEGGGEKYDPFGYDRNYTTQD</sequence>
<dbReference type="Pfam" id="PF01496">
    <property type="entry name" value="V_ATPase_I"/>
    <property type="match status" value="1"/>
</dbReference>
<dbReference type="GO" id="GO:0051117">
    <property type="term" value="F:ATPase binding"/>
    <property type="evidence" value="ECO:0007669"/>
    <property type="project" value="TreeGrafter"/>
</dbReference>
<protein>
    <recommendedName>
        <fullName evidence="9 10">A-type ATP synthase subunit I</fullName>
    </recommendedName>
</protein>
<evidence type="ECO:0000256" key="12">
    <source>
        <dbReference type="SAM" id="MobiDB-lite"/>
    </source>
</evidence>
<dbReference type="EMBL" id="CP064786">
    <property type="protein sequence ID" value="QSG03966.1"/>
    <property type="molecule type" value="Genomic_DNA"/>
</dbReference>
<evidence type="ECO:0000313" key="13">
    <source>
        <dbReference type="EMBL" id="QSG03966.1"/>
    </source>
</evidence>